<name>A0A251TCZ2_HELAN</name>
<reference evidence="2" key="1">
    <citation type="journal article" date="2017" name="Nature">
        <title>The sunflower genome provides insights into oil metabolism, flowering and Asterid evolution.</title>
        <authorList>
            <person name="Badouin H."/>
            <person name="Gouzy J."/>
            <person name="Grassa C.J."/>
            <person name="Murat F."/>
            <person name="Staton S.E."/>
            <person name="Cottret L."/>
            <person name="Lelandais-Briere C."/>
            <person name="Owens G.L."/>
            <person name="Carrere S."/>
            <person name="Mayjonade B."/>
            <person name="Legrand L."/>
            <person name="Gill N."/>
            <person name="Kane N.C."/>
            <person name="Bowers J.E."/>
            <person name="Hubner S."/>
            <person name="Bellec A."/>
            <person name="Berard A."/>
            <person name="Berges H."/>
            <person name="Blanchet N."/>
            <person name="Boniface M.C."/>
            <person name="Brunel D."/>
            <person name="Catrice O."/>
            <person name="Chaidir N."/>
            <person name="Claudel C."/>
            <person name="Donnadieu C."/>
            <person name="Faraut T."/>
            <person name="Fievet G."/>
            <person name="Helmstetter N."/>
            <person name="King M."/>
            <person name="Knapp S.J."/>
            <person name="Lai Z."/>
            <person name="Le Paslier M.C."/>
            <person name="Lippi Y."/>
            <person name="Lorenzon L."/>
            <person name="Mandel J.R."/>
            <person name="Marage G."/>
            <person name="Marchand G."/>
            <person name="Marquand E."/>
            <person name="Bret-Mestries E."/>
            <person name="Morien E."/>
            <person name="Nambeesan S."/>
            <person name="Nguyen T."/>
            <person name="Pegot-Espagnet P."/>
            <person name="Pouilly N."/>
            <person name="Raftis F."/>
            <person name="Sallet E."/>
            <person name="Schiex T."/>
            <person name="Thomas J."/>
            <person name="Vandecasteele C."/>
            <person name="Vares D."/>
            <person name="Vear F."/>
            <person name="Vautrin S."/>
            <person name="Crespi M."/>
            <person name="Mangin B."/>
            <person name="Burke J.M."/>
            <person name="Salse J."/>
            <person name="Munos S."/>
            <person name="Vincourt P."/>
            <person name="Rieseberg L.H."/>
            <person name="Langlade N.B."/>
        </authorList>
    </citation>
    <scope>NUCLEOTIDE SEQUENCE [LARGE SCALE GENOMIC DNA]</scope>
    <source>
        <strain evidence="2">cv. SF193</strain>
    </source>
</reference>
<sequence>MIISQGNEQCQKTQNTLALFIGPYINNSIDGHVIPTCLFFETFLPRFTCTSKEY</sequence>
<evidence type="ECO:0000313" key="1">
    <source>
        <dbReference type="EMBL" id="OTG09015.1"/>
    </source>
</evidence>
<dbReference type="InParanoid" id="A0A251TCZ2"/>
<dbReference type="EMBL" id="CM007900">
    <property type="protein sequence ID" value="OTG09015.1"/>
    <property type="molecule type" value="Genomic_DNA"/>
</dbReference>
<protein>
    <submittedName>
        <fullName evidence="1">Uncharacterized protein</fullName>
    </submittedName>
</protein>
<organism evidence="1 2">
    <name type="scientific">Helianthus annuus</name>
    <name type="common">Common sunflower</name>
    <dbReference type="NCBI Taxonomy" id="4232"/>
    <lineage>
        <taxon>Eukaryota</taxon>
        <taxon>Viridiplantae</taxon>
        <taxon>Streptophyta</taxon>
        <taxon>Embryophyta</taxon>
        <taxon>Tracheophyta</taxon>
        <taxon>Spermatophyta</taxon>
        <taxon>Magnoliopsida</taxon>
        <taxon>eudicotyledons</taxon>
        <taxon>Gunneridae</taxon>
        <taxon>Pentapetalae</taxon>
        <taxon>asterids</taxon>
        <taxon>campanulids</taxon>
        <taxon>Asterales</taxon>
        <taxon>Asteraceae</taxon>
        <taxon>Asteroideae</taxon>
        <taxon>Heliantheae alliance</taxon>
        <taxon>Heliantheae</taxon>
        <taxon>Helianthus</taxon>
    </lineage>
</organism>
<gene>
    <name evidence="1" type="ORF">HannXRQ_Chr11g0348191</name>
</gene>
<dbReference type="Proteomes" id="UP000215914">
    <property type="component" value="Chromosome 11"/>
</dbReference>
<evidence type="ECO:0000313" key="2">
    <source>
        <dbReference type="Proteomes" id="UP000215914"/>
    </source>
</evidence>
<dbReference type="AlphaFoldDB" id="A0A251TCZ2"/>
<accession>A0A251TCZ2</accession>
<proteinExistence type="predicted"/>
<keyword evidence="2" id="KW-1185">Reference proteome</keyword>